<accession>A0AAW0RAU0</accession>
<dbReference type="Proteomes" id="UP001392437">
    <property type="component" value="Unassembled WGS sequence"/>
</dbReference>
<name>A0AAW0RAU0_9PEZI</name>
<dbReference type="EMBL" id="JAQQWP010000001">
    <property type="protein sequence ID" value="KAK8132015.1"/>
    <property type="molecule type" value="Genomic_DNA"/>
</dbReference>
<evidence type="ECO:0000259" key="1">
    <source>
        <dbReference type="Pfam" id="PF07883"/>
    </source>
</evidence>
<gene>
    <name evidence="2" type="ORF">PG999_000188</name>
</gene>
<evidence type="ECO:0000313" key="3">
    <source>
        <dbReference type="Proteomes" id="UP001392437"/>
    </source>
</evidence>
<dbReference type="SUPFAM" id="SSF51182">
    <property type="entry name" value="RmlC-like cupins"/>
    <property type="match status" value="1"/>
</dbReference>
<proteinExistence type="predicted"/>
<dbReference type="Pfam" id="PF07883">
    <property type="entry name" value="Cupin_2"/>
    <property type="match status" value="1"/>
</dbReference>
<dbReference type="InterPro" id="IPR014710">
    <property type="entry name" value="RmlC-like_jellyroll"/>
</dbReference>
<dbReference type="InterPro" id="IPR013096">
    <property type="entry name" value="Cupin_2"/>
</dbReference>
<sequence length="309" mass="34958">MREPTLLKRLSIGKGLRMSLMCVEDEPATSINRYYAEYVATGEKDSDIVNVPPHWHKASKLPPPRSTWDPHHILPEQQKHGEYHIVLDGRLEVTVDGKVTILKAGDAALYVPPKAVHSIRSFPGERMVAQERAEPPGTYKLEYFNDALSAGVFRDNKAHLIRALYDGDGYLPLAFGIKPLEEVCIYIEFDGTRHGDVEYLAQILQVWDGWTAEERGDALVGTAGTWWDECVDVLLARLTYEQKDLQMALWWAIRKRTILPEDEVDGLRKKELGGATLYELEAHTRRRQHRVICHLVDAGANPNGPGLLF</sequence>
<comment type="caution">
    <text evidence="2">The sequence shown here is derived from an EMBL/GenBank/DDBJ whole genome shotgun (WGS) entry which is preliminary data.</text>
</comment>
<keyword evidence="3" id="KW-1185">Reference proteome</keyword>
<organism evidence="2 3">
    <name type="scientific">Apiospora kogelbergensis</name>
    <dbReference type="NCBI Taxonomy" id="1337665"/>
    <lineage>
        <taxon>Eukaryota</taxon>
        <taxon>Fungi</taxon>
        <taxon>Dikarya</taxon>
        <taxon>Ascomycota</taxon>
        <taxon>Pezizomycotina</taxon>
        <taxon>Sordariomycetes</taxon>
        <taxon>Xylariomycetidae</taxon>
        <taxon>Amphisphaeriales</taxon>
        <taxon>Apiosporaceae</taxon>
        <taxon>Apiospora</taxon>
    </lineage>
</organism>
<dbReference type="Gene3D" id="2.60.120.10">
    <property type="entry name" value="Jelly Rolls"/>
    <property type="match status" value="1"/>
</dbReference>
<evidence type="ECO:0000313" key="2">
    <source>
        <dbReference type="EMBL" id="KAK8132015.1"/>
    </source>
</evidence>
<protein>
    <submittedName>
        <fullName evidence="2">Ankyrin</fullName>
    </submittedName>
</protein>
<dbReference type="AlphaFoldDB" id="A0AAW0RAU0"/>
<feature type="domain" description="Cupin type-2" evidence="1">
    <location>
        <begin position="78"/>
        <end position="120"/>
    </location>
</feature>
<dbReference type="InterPro" id="IPR011051">
    <property type="entry name" value="RmlC_Cupin_sf"/>
</dbReference>
<reference evidence="2 3" key="1">
    <citation type="submission" date="2023-01" db="EMBL/GenBank/DDBJ databases">
        <title>Analysis of 21 Apiospora genomes using comparative genomics revels a genus with tremendous synthesis potential of carbohydrate active enzymes and secondary metabolites.</title>
        <authorList>
            <person name="Sorensen T."/>
        </authorList>
    </citation>
    <scope>NUCLEOTIDE SEQUENCE [LARGE SCALE GENOMIC DNA]</scope>
    <source>
        <strain evidence="2 3">CBS 117206</strain>
    </source>
</reference>